<organism evidence="2 3">
    <name type="scientific">Tardibacter chloracetimidivorans</name>
    <dbReference type="NCBI Taxonomy" id="1921510"/>
    <lineage>
        <taxon>Bacteria</taxon>
        <taxon>Pseudomonadati</taxon>
        <taxon>Pseudomonadota</taxon>
        <taxon>Alphaproteobacteria</taxon>
        <taxon>Sphingomonadales</taxon>
        <taxon>Sphingomonadaceae</taxon>
        <taxon>Tardibacter</taxon>
    </lineage>
</organism>
<dbReference type="KEGG" id="sphj:BSL82_10890"/>
<dbReference type="InterPro" id="IPR032710">
    <property type="entry name" value="NTF2-like_dom_sf"/>
</dbReference>
<dbReference type="InterPro" id="IPR037401">
    <property type="entry name" value="SnoaL-like"/>
</dbReference>
<reference evidence="3" key="1">
    <citation type="submission" date="2016-11" db="EMBL/GenBank/DDBJ databases">
        <title>Complete Genome Sequence of alachlor-degrading Sphingomonas sp. strain JJ-A5.</title>
        <authorList>
            <person name="Lee H."/>
            <person name="Ka J.-O."/>
        </authorList>
    </citation>
    <scope>NUCLEOTIDE SEQUENCE [LARGE SCALE GENOMIC DNA]</scope>
    <source>
        <strain evidence="3">JJ-A5</strain>
    </source>
</reference>
<dbReference type="Proteomes" id="UP000182063">
    <property type="component" value="Chromosome"/>
</dbReference>
<keyword evidence="3" id="KW-1185">Reference proteome</keyword>
<name>A0A1L3ZVV3_9SPHN</name>
<feature type="domain" description="SnoaL-like" evidence="1">
    <location>
        <begin position="7"/>
        <end position="133"/>
    </location>
</feature>
<gene>
    <name evidence="2" type="ORF">BSL82_10890</name>
</gene>
<protein>
    <recommendedName>
        <fullName evidence="1">SnoaL-like domain-containing protein</fullName>
    </recommendedName>
</protein>
<evidence type="ECO:0000313" key="3">
    <source>
        <dbReference type="Proteomes" id="UP000182063"/>
    </source>
</evidence>
<dbReference type="RefSeq" id="WP_072597550.1">
    <property type="nucleotide sequence ID" value="NZ_CP018221.1"/>
</dbReference>
<dbReference type="AlphaFoldDB" id="A0A1L3ZVV3"/>
<dbReference type="OrthoDB" id="8364121at2"/>
<evidence type="ECO:0000313" key="2">
    <source>
        <dbReference type="EMBL" id="API59757.1"/>
    </source>
</evidence>
<proteinExistence type="predicted"/>
<accession>A0A1L3ZVV3</accession>
<dbReference type="EMBL" id="CP018221">
    <property type="protein sequence ID" value="API59757.1"/>
    <property type="molecule type" value="Genomic_DNA"/>
</dbReference>
<sequence length="150" mass="17302">MTQPDPRLADRAAIMDLNAYFAWLIDHRDGHGVPGLFVPAGRYGYEGFWCEGIDEIEDFYERRRRPGTRKSRHVFTNVWVRFEGHDKAVSQSILSLYATDGDPEASAHPISILDYTDTLVKQPDGSWRFFERRVTPAFGHMPRIMERNSA</sequence>
<evidence type="ECO:0000259" key="1">
    <source>
        <dbReference type="Pfam" id="PF13577"/>
    </source>
</evidence>
<dbReference type="Pfam" id="PF13577">
    <property type="entry name" value="SnoaL_4"/>
    <property type="match status" value="1"/>
</dbReference>
<dbReference type="CDD" id="cd00531">
    <property type="entry name" value="NTF2_like"/>
    <property type="match status" value="1"/>
</dbReference>
<dbReference type="Gene3D" id="3.10.450.50">
    <property type="match status" value="1"/>
</dbReference>
<dbReference type="SUPFAM" id="SSF54427">
    <property type="entry name" value="NTF2-like"/>
    <property type="match status" value="1"/>
</dbReference>